<organism evidence="5 6">
    <name type="scientific">Halobacillus andaensis</name>
    <dbReference type="NCBI Taxonomy" id="1176239"/>
    <lineage>
        <taxon>Bacteria</taxon>
        <taxon>Bacillati</taxon>
        <taxon>Bacillota</taxon>
        <taxon>Bacilli</taxon>
        <taxon>Bacillales</taxon>
        <taxon>Bacillaceae</taxon>
        <taxon>Halobacillus</taxon>
    </lineage>
</organism>
<name>A0A917F1R5_HALAA</name>
<feature type="signal peptide" evidence="4">
    <location>
        <begin position="1"/>
        <end position="21"/>
    </location>
</feature>
<dbReference type="PROSITE" id="PS51257">
    <property type="entry name" value="PROKAR_LIPOPROTEIN"/>
    <property type="match status" value="1"/>
</dbReference>
<dbReference type="GO" id="GO:0042956">
    <property type="term" value="P:maltodextrin transmembrane transport"/>
    <property type="evidence" value="ECO:0007669"/>
    <property type="project" value="TreeGrafter"/>
</dbReference>
<comment type="caution">
    <text evidence="5">The sequence shown here is derived from an EMBL/GenBank/DDBJ whole genome shotgun (WGS) entry which is preliminary data.</text>
</comment>
<dbReference type="GO" id="GO:0055052">
    <property type="term" value="C:ATP-binding cassette (ABC) transporter complex, substrate-binding subunit-containing"/>
    <property type="evidence" value="ECO:0007669"/>
    <property type="project" value="TreeGrafter"/>
</dbReference>
<dbReference type="RefSeq" id="WP_188378992.1">
    <property type="nucleotide sequence ID" value="NZ_BMEL01000005.1"/>
</dbReference>
<proteinExistence type="inferred from homology"/>
<evidence type="ECO:0000313" key="5">
    <source>
        <dbReference type="EMBL" id="GGF34265.1"/>
    </source>
</evidence>
<evidence type="ECO:0000256" key="4">
    <source>
        <dbReference type="SAM" id="SignalP"/>
    </source>
</evidence>
<dbReference type="GO" id="GO:1901982">
    <property type="term" value="F:maltose binding"/>
    <property type="evidence" value="ECO:0007669"/>
    <property type="project" value="TreeGrafter"/>
</dbReference>
<evidence type="ECO:0000313" key="6">
    <source>
        <dbReference type="Proteomes" id="UP000660110"/>
    </source>
</evidence>
<evidence type="ECO:0000256" key="1">
    <source>
        <dbReference type="ARBA" id="ARBA00008520"/>
    </source>
</evidence>
<keyword evidence="6" id="KW-1185">Reference proteome</keyword>
<reference evidence="5" key="2">
    <citation type="submission" date="2020-09" db="EMBL/GenBank/DDBJ databases">
        <authorList>
            <person name="Sun Q."/>
            <person name="Zhou Y."/>
        </authorList>
    </citation>
    <scope>NUCLEOTIDE SEQUENCE</scope>
    <source>
        <strain evidence="5">CGMCC 1.12153</strain>
    </source>
</reference>
<keyword evidence="2" id="KW-0813">Transport</keyword>
<dbReference type="PANTHER" id="PTHR30061">
    <property type="entry name" value="MALTOSE-BINDING PERIPLASMIC PROTEIN"/>
    <property type="match status" value="1"/>
</dbReference>
<accession>A0A917F1R5</accession>
<protein>
    <submittedName>
        <fullName evidence="5">Sugar ABC transporter substrate-binding protein</fullName>
    </submittedName>
</protein>
<feature type="chain" id="PRO_5039086372" evidence="4">
    <location>
        <begin position="22"/>
        <end position="416"/>
    </location>
</feature>
<evidence type="ECO:0000256" key="3">
    <source>
        <dbReference type="ARBA" id="ARBA00022729"/>
    </source>
</evidence>
<gene>
    <name evidence="5" type="ORF">GCM10010954_36690</name>
</gene>
<dbReference type="Gene3D" id="3.40.190.10">
    <property type="entry name" value="Periplasmic binding protein-like II"/>
    <property type="match status" value="2"/>
</dbReference>
<dbReference type="Pfam" id="PF01547">
    <property type="entry name" value="SBP_bac_1"/>
    <property type="match status" value="1"/>
</dbReference>
<comment type="similarity">
    <text evidence="1">Belongs to the bacterial solute-binding protein 1 family.</text>
</comment>
<sequence length="416" mass="46900">MKKTKKIALASVMTMSMFLGACGGSDDASGDDDKTISVWAMGEEGKQLKELAEKFEEENEDDIKVEVQAIPWESAHDKLLTAVASQDGPDVFQLGTTWVPEFAEAGAMLDLSEHTDDYPEFEPDNYFEGARETMQYDGQQIGIPWYVESRVLYYREDLLEEVGYDEAPATWDELKDASSQLADRSEDDYGLDIDQNDQITPFIFAWQNGYEVSEEEAENGDFNFDGEEFVGAIEYYHSFFDEGISQTSEGEDITKAFEKGTKPMFFSGPWMISVLNDQAPDIEGQWGTAVMPEQEKGTSSIGGANFSIFHNTEKVDESLEFLSYINETETQLEWLEMSNTLPSRTEAWEDPLLQDDPMYATFGRQLEDAQPGPQIEEWDQLTQELLDSIERINVGGADVEEEMANFNEKAEGLLAE</sequence>
<dbReference type="Proteomes" id="UP000660110">
    <property type="component" value="Unassembled WGS sequence"/>
</dbReference>
<dbReference type="AlphaFoldDB" id="A0A917F1R5"/>
<dbReference type="PANTHER" id="PTHR30061:SF50">
    <property type="entry name" value="MALTOSE_MALTODEXTRIN-BINDING PERIPLASMIC PROTEIN"/>
    <property type="match status" value="1"/>
</dbReference>
<reference evidence="5" key="1">
    <citation type="journal article" date="2014" name="Int. J. Syst. Evol. Microbiol.">
        <title>Complete genome sequence of Corynebacterium casei LMG S-19264T (=DSM 44701T), isolated from a smear-ripened cheese.</title>
        <authorList>
            <consortium name="US DOE Joint Genome Institute (JGI-PGF)"/>
            <person name="Walter F."/>
            <person name="Albersmeier A."/>
            <person name="Kalinowski J."/>
            <person name="Ruckert C."/>
        </authorList>
    </citation>
    <scope>NUCLEOTIDE SEQUENCE</scope>
    <source>
        <strain evidence="5">CGMCC 1.12153</strain>
    </source>
</reference>
<dbReference type="InterPro" id="IPR006059">
    <property type="entry name" value="SBP"/>
</dbReference>
<dbReference type="GO" id="GO:0015768">
    <property type="term" value="P:maltose transport"/>
    <property type="evidence" value="ECO:0007669"/>
    <property type="project" value="TreeGrafter"/>
</dbReference>
<dbReference type="CDD" id="cd14747">
    <property type="entry name" value="PBP2_MalE"/>
    <property type="match status" value="1"/>
</dbReference>
<dbReference type="EMBL" id="BMEL01000005">
    <property type="protein sequence ID" value="GGF34265.1"/>
    <property type="molecule type" value="Genomic_DNA"/>
</dbReference>
<evidence type="ECO:0000256" key="2">
    <source>
        <dbReference type="ARBA" id="ARBA00022448"/>
    </source>
</evidence>
<keyword evidence="3 4" id="KW-0732">Signal</keyword>
<dbReference type="SUPFAM" id="SSF53850">
    <property type="entry name" value="Periplasmic binding protein-like II"/>
    <property type="match status" value="1"/>
</dbReference>